<keyword evidence="6" id="KW-1185">Reference proteome</keyword>
<dbReference type="HOGENOM" id="CLU_023205_8_0_6"/>
<dbReference type="InterPro" id="IPR023210">
    <property type="entry name" value="NADP_OxRdtase_dom"/>
</dbReference>
<dbReference type="PANTHER" id="PTHR43364:SF1">
    <property type="entry name" value="OXIDOREDUCTASE YDHF"/>
    <property type="match status" value="1"/>
</dbReference>
<protein>
    <submittedName>
        <fullName evidence="5">Oxidoreductase, aldo/keto reductase 2 family protein</fullName>
    </submittedName>
</protein>
<dbReference type="SUPFAM" id="SSF51430">
    <property type="entry name" value="NAD(P)-linked oxidoreductase"/>
    <property type="match status" value="1"/>
</dbReference>
<evidence type="ECO:0000259" key="4">
    <source>
        <dbReference type="Pfam" id="PF00248"/>
    </source>
</evidence>
<comment type="caution">
    <text evidence="5">The sequence shown here is derived from an EMBL/GenBank/DDBJ whole genome shotgun (WGS) entry which is preliminary data.</text>
</comment>
<feature type="domain" description="NADP-dependent oxidoreductase" evidence="4">
    <location>
        <begin position="14"/>
        <end position="291"/>
    </location>
</feature>
<dbReference type="InterPro" id="IPR050523">
    <property type="entry name" value="AKR_Detox_Biosynth"/>
</dbReference>
<evidence type="ECO:0000256" key="3">
    <source>
        <dbReference type="ARBA" id="ARBA00038157"/>
    </source>
</evidence>
<sequence>MIDSKNSSVEPIAPIVLGFWRLLAWQLTPQQCLSFLEQSIELGITWTDHADIYGGYQCETQFGAALQLKPSVREQIKIVTKCGIRPASKEQLQAGRVNHYDSSAQHIIASAQQSLRHFKTDRLDALLIHRPDYLMQADEVAEAFMQLYKNGDVLAFGVSNFTSSQVTLLQSRLSLPLLTNQIEFSPYEMKALDDGSLDQCQMLNIRPMCWSPLAGGRLFSEQDPKALRLQATLNEITSEIGANSIDQVVYAWLLAHPSLPSVVLGTGNINRVASALEAQKLTLSREQWYRVWQASTGHSVP</sequence>
<dbReference type="eggNOG" id="COG4989">
    <property type="taxonomic scope" value="Bacteria"/>
</dbReference>
<dbReference type="GO" id="GO:0016491">
    <property type="term" value="F:oxidoreductase activity"/>
    <property type="evidence" value="ECO:0007669"/>
    <property type="project" value="UniProtKB-KW"/>
</dbReference>
<reference evidence="5 6" key="1">
    <citation type="submission" date="2006-02" db="EMBL/GenBank/DDBJ databases">
        <authorList>
            <person name="Moran M.A."/>
            <person name="Kjelleberg S."/>
            <person name="Egan S."/>
            <person name="Saunders N."/>
            <person name="Thomas T."/>
            <person name="Ferriera S."/>
            <person name="Johnson J."/>
            <person name="Kravitz S."/>
            <person name="Halpern A."/>
            <person name="Remington K."/>
            <person name="Beeson K."/>
            <person name="Tran B."/>
            <person name="Rogers Y.-H."/>
            <person name="Friedman R."/>
            <person name="Venter J.C."/>
        </authorList>
    </citation>
    <scope>NUCLEOTIDE SEQUENCE [LARGE SCALE GENOMIC DNA]</scope>
    <source>
        <strain evidence="5 6">D2</strain>
    </source>
</reference>
<dbReference type="AlphaFoldDB" id="A4CE45"/>
<dbReference type="Pfam" id="PF00248">
    <property type="entry name" value="Aldo_ket_red"/>
    <property type="match status" value="1"/>
</dbReference>
<dbReference type="InterPro" id="IPR036812">
    <property type="entry name" value="NAD(P)_OxRdtase_dom_sf"/>
</dbReference>
<dbReference type="GO" id="GO:0005829">
    <property type="term" value="C:cytosol"/>
    <property type="evidence" value="ECO:0007669"/>
    <property type="project" value="TreeGrafter"/>
</dbReference>
<dbReference type="CDD" id="cd19092">
    <property type="entry name" value="AKR_BsYcsN_EcYdhF-like"/>
    <property type="match status" value="1"/>
</dbReference>
<dbReference type="STRING" id="87626.PTD2_09763"/>
<dbReference type="EMBL" id="AAOH01000008">
    <property type="protein sequence ID" value="EAR26857.1"/>
    <property type="molecule type" value="Genomic_DNA"/>
</dbReference>
<dbReference type="RefSeq" id="WP_009839100.1">
    <property type="nucleotide sequence ID" value="NZ_AAOH01000008.1"/>
</dbReference>
<evidence type="ECO:0000256" key="2">
    <source>
        <dbReference type="ARBA" id="ARBA00023002"/>
    </source>
</evidence>
<dbReference type="Gene3D" id="3.20.20.100">
    <property type="entry name" value="NADP-dependent oxidoreductase domain"/>
    <property type="match status" value="1"/>
</dbReference>
<name>A4CE45_9GAMM</name>
<dbReference type="PANTHER" id="PTHR43364">
    <property type="entry name" value="NADH-SPECIFIC METHYLGLYOXAL REDUCTASE-RELATED"/>
    <property type="match status" value="1"/>
</dbReference>
<dbReference type="FunFam" id="3.20.20.100:FF:000008">
    <property type="entry name" value="Aldo/keto reductase family oxidoreductase"/>
    <property type="match status" value="1"/>
</dbReference>
<dbReference type="OrthoDB" id="9768793at2"/>
<keyword evidence="1" id="KW-0521">NADP</keyword>
<accession>A4CE45</accession>
<evidence type="ECO:0000313" key="5">
    <source>
        <dbReference type="EMBL" id="EAR26857.1"/>
    </source>
</evidence>
<evidence type="ECO:0000256" key="1">
    <source>
        <dbReference type="ARBA" id="ARBA00022857"/>
    </source>
</evidence>
<proteinExistence type="inferred from homology"/>
<comment type="similarity">
    <text evidence="3">Belongs to the aldo/keto reductase family. Aldo/keto reductase 2 subfamily.</text>
</comment>
<gene>
    <name evidence="5" type="ORF">PTD2_09763</name>
</gene>
<keyword evidence="2" id="KW-0560">Oxidoreductase</keyword>
<dbReference type="Proteomes" id="UP000006201">
    <property type="component" value="Unassembled WGS sequence"/>
</dbReference>
<organism evidence="5 6">
    <name type="scientific">Pseudoalteromonas tunicata D2</name>
    <dbReference type="NCBI Taxonomy" id="87626"/>
    <lineage>
        <taxon>Bacteria</taxon>
        <taxon>Pseudomonadati</taxon>
        <taxon>Pseudomonadota</taxon>
        <taxon>Gammaproteobacteria</taxon>
        <taxon>Alteromonadales</taxon>
        <taxon>Pseudoalteromonadaceae</taxon>
        <taxon>Pseudoalteromonas</taxon>
    </lineage>
</organism>
<evidence type="ECO:0000313" key="6">
    <source>
        <dbReference type="Proteomes" id="UP000006201"/>
    </source>
</evidence>